<reference evidence="1 3" key="1">
    <citation type="submission" date="2019-05" db="EMBL/GenBank/DDBJ databases">
        <title>Genomic analysis of Lentibacillus sp. NKC220-2.</title>
        <authorList>
            <person name="Oh Y.J."/>
        </authorList>
    </citation>
    <scope>NUCLEOTIDE SEQUENCE [LARGE SCALE GENOMIC DNA]</scope>
    <source>
        <strain evidence="1 3">NKC220-2</strain>
    </source>
</reference>
<comment type="caution">
    <text evidence="2">The sequence shown here is derived from an EMBL/GenBank/DDBJ whole genome shotgun (WGS) entry which is preliminary data.</text>
</comment>
<dbReference type="Pfam" id="PF14199">
    <property type="entry name" value="DUF4317"/>
    <property type="match status" value="1"/>
</dbReference>
<dbReference type="AlphaFoldDB" id="A0A549YIE8"/>
<dbReference type="InterPro" id="IPR025466">
    <property type="entry name" value="DUF4317"/>
</dbReference>
<reference evidence="2 4" key="2">
    <citation type="submission" date="2019-07" db="EMBL/GenBank/DDBJ databases">
        <title>Genomic analysis of Lentibacillus sp. NKC851-2.</title>
        <authorList>
            <person name="Oh Y.J."/>
        </authorList>
    </citation>
    <scope>NUCLEOTIDE SEQUENCE [LARGE SCALE GENOMIC DNA]</scope>
    <source>
        <strain evidence="2 4">NKC851-2</strain>
    </source>
</reference>
<dbReference type="EMBL" id="VJMZ01000001">
    <property type="protein sequence ID" value="TRM11661.1"/>
    <property type="molecule type" value="Genomic_DNA"/>
</dbReference>
<dbReference type="OrthoDB" id="1642058at2"/>
<dbReference type="RefSeq" id="WP_138603766.1">
    <property type="nucleotide sequence ID" value="NZ_VCIA01000001.1"/>
</dbReference>
<dbReference type="Proteomes" id="UP000306980">
    <property type="component" value="Unassembled WGS sequence"/>
</dbReference>
<evidence type="ECO:0000313" key="1">
    <source>
        <dbReference type="EMBL" id="TMN22870.1"/>
    </source>
</evidence>
<evidence type="ECO:0000313" key="2">
    <source>
        <dbReference type="EMBL" id="TRM11661.1"/>
    </source>
</evidence>
<evidence type="ECO:0000313" key="3">
    <source>
        <dbReference type="Proteomes" id="UP000306980"/>
    </source>
</evidence>
<dbReference type="Proteomes" id="UP000319280">
    <property type="component" value="Unassembled WGS sequence"/>
</dbReference>
<name>A0A549YIE8_9BACI</name>
<gene>
    <name evidence="1" type="ORF">FFL34_12825</name>
    <name evidence="2" type="ORF">FH966_08180</name>
</gene>
<organism evidence="2 4">
    <name type="scientific">Lentibacillus cibarius</name>
    <dbReference type="NCBI Taxonomy" id="2583219"/>
    <lineage>
        <taxon>Bacteria</taxon>
        <taxon>Bacillati</taxon>
        <taxon>Bacillota</taxon>
        <taxon>Bacilli</taxon>
        <taxon>Bacillales</taxon>
        <taxon>Bacillaceae</taxon>
        <taxon>Lentibacillus</taxon>
    </lineage>
</organism>
<protein>
    <submittedName>
        <fullName evidence="2">DUF4317 family protein</fullName>
    </submittedName>
</protein>
<sequence>MNKNDIAQFRKQFKVNNDLLKINEIFHVYIMKESSEIYHQESLPFDLLEDEQKELFLDNFKKVLTGQLDQKLFELKFQRDVENNSQLILHQGMLTNDTEEWKNHMLQLVEKMLKDKQYEMDVVVTFIRGEYMKPMKRNEEAEESERDTVYSHPFILCSMNKTQDPKKELLFDYVEKAFKYNIVVDPIINLKAPISGFLFPSITDHAADVNHVLYSSGKANEPDYHFIEEVLNAEEIVTAEEDKLVFEEVVKKVAGDQINTSTLSNVYEEIHRVVEENEEEDTPKLDYKDVENVLKMSGVKDVNTEKVETAFKTVIDDENYELKANNVVPKYSSKSIKIKTKVADISIGPQDLRYVRQVELNGKRCLMIEVEENAVIEGFEMIPEALFRKADEDEEEGETDHK</sequence>
<proteinExistence type="predicted"/>
<accession>A0A5S3QLX1</accession>
<accession>A0A549YIE8</accession>
<keyword evidence="4" id="KW-1185">Reference proteome</keyword>
<evidence type="ECO:0000313" key="4">
    <source>
        <dbReference type="Proteomes" id="UP000319280"/>
    </source>
</evidence>
<dbReference type="EMBL" id="VCIA01000001">
    <property type="protein sequence ID" value="TMN22870.1"/>
    <property type="molecule type" value="Genomic_DNA"/>
</dbReference>